<reference evidence="7 8" key="1">
    <citation type="submission" date="2021-02" db="EMBL/GenBank/DDBJ databases">
        <title>Bacillus cereus VKM B-370.</title>
        <authorList>
            <person name="Kazantseva O.A."/>
            <person name="Piligrimova E.G."/>
            <person name="Buzikov R.M."/>
            <person name="Shadrin A.M."/>
        </authorList>
    </citation>
    <scope>NUCLEOTIDE SEQUENCE [LARGE SCALE GENOMIC DNA]</scope>
    <source>
        <strain evidence="7 8">VKM B-370</strain>
    </source>
</reference>
<organism evidence="7 8">
    <name type="scientific">Bacillus cereus</name>
    <dbReference type="NCBI Taxonomy" id="1396"/>
    <lineage>
        <taxon>Bacteria</taxon>
        <taxon>Bacillati</taxon>
        <taxon>Bacillota</taxon>
        <taxon>Bacilli</taxon>
        <taxon>Bacillales</taxon>
        <taxon>Bacillaceae</taxon>
        <taxon>Bacillus</taxon>
        <taxon>Bacillus cereus group</taxon>
    </lineage>
</organism>
<accession>A0ABD7DH42</accession>
<evidence type="ECO:0000256" key="2">
    <source>
        <dbReference type="ARBA" id="ARBA00022475"/>
    </source>
</evidence>
<dbReference type="GO" id="GO:0005886">
    <property type="term" value="C:plasma membrane"/>
    <property type="evidence" value="ECO:0007669"/>
    <property type="project" value="UniProtKB-SubCell"/>
</dbReference>
<evidence type="ECO:0000256" key="5">
    <source>
        <dbReference type="ARBA" id="ARBA00023136"/>
    </source>
</evidence>
<feature type="transmembrane region" description="Helical" evidence="6">
    <location>
        <begin position="172"/>
        <end position="190"/>
    </location>
</feature>
<feature type="transmembrane region" description="Helical" evidence="6">
    <location>
        <begin position="438"/>
        <end position="463"/>
    </location>
</feature>
<name>A0ABD7DH42_BACCE</name>
<sequence length="467" mass="53089">MNYLKQFIKTSGVFFIGNTLTKLIGIFLLPLYTSKINPESFGYYDLTISLINLVIPILFFQVWDGIFRFTFDYEKVADKYAVISNGIMIQIFGALLYSITFFVVTSSLNYSIEYKYLIFIQGVLFAFQYYYNFVARSFSKNTLLVATGLLNSIISILINVILIVIYSMGIESLYISYIVGTLIQIIILEVKVKVLSNFKVSTISISLIKKLMLFSLPLCLTTISYWLLSGLIRLVISNRLGMYENGLYGVTNRLSSIMVLVVNSFQLAWYEMSYSMGKEENKKSYYGKSLNYILKVILYIGSISLIIIKLIFPYMIAEQYHEALTIIPITFIGVLINSYASFASTLFLAEKESSKLLMPTLISAVVNVFCLFLLTNTFGLVGATISLTVAFFINGLIITIKLKKLYNIRLKASVLYGGVATLIISTFVFYYFKGVYLIPFILILTVILIYVFKDILITVVKLLKFNR</sequence>
<evidence type="ECO:0000256" key="6">
    <source>
        <dbReference type="SAM" id="Phobius"/>
    </source>
</evidence>
<feature type="transmembrane region" description="Helical" evidence="6">
    <location>
        <begin position="143"/>
        <end position="166"/>
    </location>
</feature>
<keyword evidence="2" id="KW-1003">Cell membrane</keyword>
<evidence type="ECO:0000313" key="7">
    <source>
        <dbReference type="EMBL" id="QRY14393.1"/>
    </source>
</evidence>
<dbReference type="RefSeq" id="WP_016078186.1">
    <property type="nucleotide sequence ID" value="NZ_CP070339.1"/>
</dbReference>
<proteinExistence type="predicted"/>
<feature type="transmembrane region" description="Helical" evidence="6">
    <location>
        <begin position="380"/>
        <end position="402"/>
    </location>
</feature>
<feature type="transmembrane region" description="Helical" evidence="6">
    <location>
        <begin position="12"/>
        <end position="32"/>
    </location>
</feature>
<dbReference type="InterPro" id="IPR002797">
    <property type="entry name" value="Polysacc_synth"/>
</dbReference>
<dbReference type="PANTHER" id="PTHR30250:SF11">
    <property type="entry name" value="O-ANTIGEN TRANSPORTER-RELATED"/>
    <property type="match status" value="1"/>
</dbReference>
<evidence type="ECO:0000256" key="1">
    <source>
        <dbReference type="ARBA" id="ARBA00004651"/>
    </source>
</evidence>
<feature type="transmembrane region" description="Helical" evidence="6">
    <location>
        <begin position="323"/>
        <end position="349"/>
    </location>
</feature>
<feature type="transmembrane region" description="Helical" evidence="6">
    <location>
        <begin position="356"/>
        <end position="374"/>
    </location>
</feature>
<gene>
    <name evidence="7" type="ORF">JTF64_20710</name>
</gene>
<evidence type="ECO:0000256" key="4">
    <source>
        <dbReference type="ARBA" id="ARBA00022989"/>
    </source>
</evidence>
<keyword evidence="4 6" id="KW-1133">Transmembrane helix</keyword>
<dbReference type="Proteomes" id="UP000663613">
    <property type="component" value="Chromosome"/>
</dbReference>
<feature type="transmembrane region" description="Helical" evidence="6">
    <location>
        <begin position="87"/>
        <end position="108"/>
    </location>
</feature>
<protein>
    <submittedName>
        <fullName evidence="7">Lipopolysaccharide biosynthesis protein</fullName>
    </submittedName>
</protein>
<feature type="transmembrane region" description="Helical" evidence="6">
    <location>
        <begin position="114"/>
        <end position="131"/>
    </location>
</feature>
<feature type="transmembrane region" description="Helical" evidence="6">
    <location>
        <begin position="414"/>
        <end position="432"/>
    </location>
</feature>
<feature type="transmembrane region" description="Helical" evidence="6">
    <location>
        <begin position="254"/>
        <end position="272"/>
    </location>
</feature>
<feature type="transmembrane region" description="Helical" evidence="6">
    <location>
        <begin position="211"/>
        <end position="234"/>
    </location>
</feature>
<dbReference type="EMBL" id="CP070339">
    <property type="protein sequence ID" value="QRY14393.1"/>
    <property type="molecule type" value="Genomic_DNA"/>
</dbReference>
<dbReference type="AlphaFoldDB" id="A0ABD7DH42"/>
<feature type="transmembrane region" description="Helical" evidence="6">
    <location>
        <begin position="292"/>
        <end position="317"/>
    </location>
</feature>
<feature type="transmembrane region" description="Helical" evidence="6">
    <location>
        <begin position="44"/>
        <end position="66"/>
    </location>
</feature>
<dbReference type="Pfam" id="PF01943">
    <property type="entry name" value="Polysacc_synt"/>
    <property type="match status" value="1"/>
</dbReference>
<dbReference type="PANTHER" id="PTHR30250">
    <property type="entry name" value="PST FAMILY PREDICTED COLANIC ACID TRANSPORTER"/>
    <property type="match status" value="1"/>
</dbReference>
<keyword evidence="3 6" id="KW-0812">Transmembrane</keyword>
<evidence type="ECO:0000313" key="8">
    <source>
        <dbReference type="Proteomes" id="UP000663613"/>
    </source>
</evidence>
<evidence type="ECO:0000256" key="3">
    <source>
        <dbReference type="ARBA" id="ARBA00022692"/>
    </source>
</evidence>
<dbReference type="InterPro" id="IPR050833">
    <property type="entry name" value="Poly_Biosynth_Transport"/>
</dbReference>
<keyword evidence="5 6" id="KW-0472">Membrane</keyword>
<comment type="subcellular location">
    <subcellularLocation>
        <location evidence="1">Cell membrane</location>
        <topology evidence="1">Multi-pass membrane protein</topology>
    </subcellularLocation>
</comment>